<name>A0A286P3L7_9GAMM</name>
<keyword evidence="2" id="KW-0472">Membrane</keyword>
<keyword evidence="5" id="KW-1185">Reference proteome</keyword>
<dbReference type="EMBL" id="AP017928">
    <property type="protein sequence ID" value="BBA32239.1"/>
    <property type="molecule type" value="Genomic_DNA"/>
</dbReference>
<dbReference type="Pfam" id="PF02397">
    <property type="entry name" value="Bac_transf"/>
    <property type="match status" value="1"/>
</dbReference>
<dbReference type="KEGG" id="mmai:sS8_0271"/>
<keyword evidence="2" id="KW-1133">Transmembrane helix</keyword>
<comment type="similarity">
    <text evidence="1">Belongs to the bacterial sugar transferase family.</text>
</comment>
<feature type="domain" description="Bacterial sugar transferase" evidence="3">
    <location>
        <begin position="36"/>
        <end position="223"/>
    </location>
</feature>
<reference evidence="4 5" key="1">
    <citation type="submission" date="2016-12" db="EMBL/GenBank/DDBJ databases">
        <title>Genome sequencing of Methylocaldum marinum.</title>
        <authorList>
            <person name="Takeuchi M."/>
            <person name="Kamagata Y."/>
            <person name="Hiraoka S."/>
            <person name="Oshima K."/>
            <person name="Hattori M."/>
            <person name="Iwasaki W."/>
        </authorList>
    </citation>
    <scope>NUCLEOTIDE SEQUENCE [LARGE SCALE GENOMIC DNA]</scope>
    <source>
        <strain evidence="4 5">S8</strain>
    </source>
</reference>
<protein>
    <submittedName>
        <fullName evidence="4">Undecaprenyl-phosphate galactose phosphotransferase</fullName>
    </submittedName>
</protein>
<dbReference type="GO" id="GO:0016780">
    <property type="term" value="F:phosphotransferase activity, for other substituted phosphate groups"/>
    <property type="evidence" value="ECO:0007669"/>
    <property type="project" value="TreeGrafter"/>
</dbReference>
<evidence type="ECO:0000259" key="3">
    <source>
        <dbReference type="Pfam" id="PF02397"/>
    </source>
</evidence>
<dbReference type="OrthoDB" id="9808602at2"/>
<evidence type="ECO:0000313" key="5">
    <source>
        <dbReference type="Proteomes" id="UP000266313"/>
    </source>
</evidence>
<feature type="transmembrane region" description="Helical" evidence="2">
    <location>
        <begin position="41"/>
        <end position="62"/>
    </location>
</feature>
<keyword evidence="4" id="KW-0808">Transferase</keyword>
<dbReference type="RefSeq" id="WP_119628070.1">
    <property type="nucleotide sequence ID" value="NZ_AP017928.1"/>
</dbReference>
<dbReference type="InterPro" id="IPR003362">
    <property type="entry name" value="Bact_transf"/>
</dbReference>
<gene>
    <name evidence="4" type="ORF">sS8_0271</name>
</gene>
<dbReference type="PANTHER" id="PTHR30576:SF10">
    <property type="entry name" value="SLL5057 PROTEIN"/>
    <property type="match status" value="1"/>
</dbReference>
<organism evidence="4 5">
    <name type="scientific">Methylocaldum marinum</name>
    <dbReference type="NCBI Taxonomy" id="1432792"/>
    <lineage>
        <taxon>Bacteria</taxon>
        <taxon>Pseudomonadati</taxon>
        <taxon>Pseudomonadota</taxon>
        <taxon>Gammaproteobacteria</taxon>
        <taxon>Methylococcales</taxon>
        <taxon>Methylococcaceae</taxon>
        <taxon>Methylocaldum</taxon>
    </lineage>
</organism>
<evidence type="ECO:0000256" key="1">
    <source>
        <dbReference type="ARBA" id="ARBA00006464"/>
    </source>
</evidence>
<dbReference type="AlphaFoldDB" id="A0A286P3L7"/>
<dbReference type="PANTHER" id="PTHR30576">
    <property type="entry name" value="COLANIC BIOSYNTHESIS UDP-GLUCOSE LIPID CARRIER TRANSFERASE"/>
    <property type="match status" value="1"/>
</dbReference>
<accession>A0A286P3L7</accession>
<keyword evidence="2" id="KW-0812">Transmembrane</keyword>
<proteinExistence type="inferred from homology"/>
<sequence length="230" mass="27189">MISPTLKQRYGNDLKWLDRFKPRLRLPDNKGYLFAKRLFDALFVILSSPVWIPLIIIISILIKLESPRDPIFFLQERTGKNGYRFCIYKFRTMVPNAEALKYELMHLNELQWPDFKIKDDPRITRVGKILRKTSLDELPQIFNLLLGQMTLVGPRPTSFRPETYTLWQTERLDVIPGITGLWQILGRNKTEFDERSQLDIAYIERACLRLDIEILLRTFQVLFTRRAIGC</sequence>
<evidence type="ECO:0000256" key="2">
    <source>
        <dbReference type="SAM" id="Phobius"/>
    </source>
</evidence>
<evidence type="ECO:0000313" key="4">
    <source>
        <dbReference type="EMBL" id="BBA32239.1"/>
    </source>
</evidence>
<dbReference type="Proteomes" id="UP000266313">
    <property type="component" value="Chromosome"/>
</dbReference>